<dbReference type="PANTHER" id="PTHR22923:SF50">
    <property type="entry name" value="CEREBELLIN-2"/>
    <property type="match status" value="1"/>
</dbReference>
<organism evidence="5 6">
    <name type="scientific">Lonchura striata</name>
    <name type="common">white-rumped munia</name>
    <dbReference type="NCBI Taxonomy" id="40157"/>
    <lineage>
        <taxon>Eukaryota</taxon>
        <taxon>Metazoa</taxon>
        <taxon>Chordata</taxon>
        <taxon>Craniata</taxon>
        <taxon>Vertebrata</taxon>
        <taxon>Euteleostomi</taxon>
        <taxon>Archelosauria</taxon>
        <taxon>Archosauria</taxon>
        <taxon>Dinosauria</taxon>
        <taxon>Saurischia</taxon>
        <taxon>Theropoda</taxon>
        <taxon>Coelurosauria</taxon>
        <taxon>Aves</taxon>
        <taxon>Neognathae</taxon>
        <taxon>Neoaves</taxon>
        <taxon>Telluraves</taxon>
        <taxon>Australaves</taxon>
        <taxon>Passeriformes</taxon>
        <taxon>Passeroidea</taxon>
        <taxon>Estrildidae</taxon>
        <taxon>Estrildinae</taxon>
        <taxon>Lonchura</taxon>
    </lineage>
</organism>
<evidence type="ECO:0000256" key="2">
    <source>
        <dbReference type="ARBA" id="ARBA00022525"/>
    </source>
</evidence>
<dbReference type="InterPro" id="IPR008983">
    <property type="entry name" value="Tumour_necrosis_fac-like_dom"/>
</dbReference>
<dbReference type="PROSITE" id="PS50871">
    <property type="entry name" value="C1Q"/>
    <property type="match status" value="1"/>
</dbReference>
<dbReference type="GO" id="GO:0005576">
    <property type="term" value="C:extracellular region"/>
    <property type="evidence" value="ECO:0007669"/>
    <property type="project" value="UniProtKB-SubCell"/>
</dbReference>
<proteinExistence type="predicted"/>
<evidence type="ECO:0000256" key="1">
    <source>
        <dbReference type="ARBA" id="ARBA00004613"/>
    </source>
</evidence>
<reference evidence="5 6" key="1">
    <citation type="submission" date="2017-05" db="EMBL/GenBank/DDBJ databases">
        <title>Genome of assembly of the Bengalese finch, Lonchura striata domestica.</title>
        <authorList>
            <person name="Colquitt B.M."/>
            <person name="Brainard M.S."/>
        </authorList>
    </citation>
    <scope>NUCLEOTIDE SEQUENCE [LARGE SCALE GENOMIC DNA]</scope>
    <source>
        <strain evidence="5">White83orange57</strain>
    </source>
</reference>
<protein>
    <submittedName>
        <fullName evidence="5">Cerebellin-2</fullName>
    </submittedName>
</protein>
<dbReference type="EMBL" id="MUZQ01000003">
    <property type="protein sequence ID" value="OWK64312.1"/>
    <property type="molecule type" value="Genomic_DNA"/>
</dbReference>
<feature type="non-terminal residue" evidence="5">
    <location>
        <position position="154"/>
    </location>
</feature>
<dbReference type="InterPro" id="IPR001073">
    <property type="entry name" value="C1q_dom"/>
</dbReference>
<accession>A0A218VFF8</accession>
<dbReference type="Proteomes" id="UP000197619">
    <property type="component" value="Unassembled WGS sequence"/>
</dbReference>
<dbReference type="GO" id="GO:0099558">
    <property type="term" value="P:maintenance of synapse structure"/>
    <property type="evidence" value="ECO:0007669"/>
    <property type="project" value="TreeGrafter"/>
</dbReference>
<evidence type="ECO:0000259" key="4">
    <source>
        <dbReference type="PROSITE" id="PS50871"/>
    </source>
</evidence>
<dbReference type="Gene3D" id="2.60.120.40">
    <property type="match status" value="1"/>
</dbReference>
<dbReference type="PANTHER" id="PTHR22923">
    <property type="entry name" value="CEREBELLIN-RELATED"/>
    <property type="match status" value="1"/>
</dbReference>
<gene>
    <name evidence="5" type="primary">CBLN2</name>
    <name evidence="5" type="ORF">RLOC_00013618</name>
</gene>
<evidence type="ECO:0000256" key="3">
    <source>
        <dbReference type="ARBA" id="ARBA00022729"/>
    </source>
</evidence>
<dbReference type="GO" id="GO:0045202">
    <property type="term" value="C:synapse"/>
    <property type="evidence" value="ECO:0007669"/>
    <property type="project" value="TreeGrafter"/>
</dbReference>
<keyword evidence="3" id="KW-0732">Signal</keyword>
<sequence length="154" mass="16237">MDLPAGGRLLLLPGGGAAAAAAAAARRVPGAGAERHGAHRPGGKVPGGLRLQPLGRRRHHLLPGDLGALGQRQGGLLGHPQHQPRALRDEQPHHDHLLRPGQALPASPSLPLVLVNIGNHFDLTSSIFVAPRKGIYSFSFHVVKVYNRQTIQVG</sequence>
<dbReference type="SUPFAM" id="SSF49842">
    <property type="entry name" value="TNF-like"/>
    <property type="match status" value="1"/>
</dbReference>
<comment type="caution">
    <text evidence="5">The sequence shown here is derived from an EMBL/GenBank/DDBJ whole genome shotgun (WGS) entry which is preliminary data.</text>
</comment>
<name>A0A218VFF8_9PASE</name>
<keyword evidence="2" id="KW-0964">Secreted</keyword>
<dbReference type="InterPro" id="IPR050822">
    <property type="entry name" value="Cerebellin_Synaptic_Org"/>
</dbReference>
<dbReference type="AlphaFoldDB" id="A0A218VFF8"/>
<keyword evidence="6" id="KW-1185">Reference proteome</keyword>
<feature type="domain" description="C1q" evidence="4">
    <location>
        <begin position="80"/>
        <end position="154"/>
    </location>
</feature>
<comment type="subcellular location">
    <subcellularLocation>
        <location evidence="1">Secreted</location>
    </subcellularLocation>
</comment>
<evidence type="ECO:0000313" key="6">
    <source>
        <dbReference type="Proteomes" id="UP000197619"/>
    </source>
</evidence>
<dbReference type="Pfam" id="PF00386">
    <property type="entry name" value="C1q"/>
    <property type="match status" value="1"/>
</dbReference>
<evidence type="ECO:0000313" key="5">
    <source>
        <dbReference type="EMBL" id="OWK64312.1"/>
    </source>
</evidence>